<dbReference type="AlphaFoldDB" id="A0A0M0JQQ2"/>
<keyword evidence="3" id="KW-0687">Ribonucleoprotein</keyword>
<organism evidence="8 9">
    <name type="scientific">Chrysochromulina tobinii</name>
    <dbReference type="NCBI Taxonomy" id="1460289"/>
    <lineage>
        <taxon>Eukaryota</taxon>
        <taxon>Haptista</taxon>
        <taxon>Haptophyta</taxon>
        <taxon>Prymnesiophyceae</taxon>
        <taxon>Prymnesiales</taxon>
        <taxon>Chrysochromulinaceae</taxon>
        <taxon>Chrysochromulina</taxon>
    </lineage>
</organism>
<dbReference type="PROSITE" id="PS50126">
    <property type="entry name" value="S1"/>
    <property type="match status" value="3"/>
</dbReference>
<dbReference type="PRINTS" id="PR00681">
    <property type="entry name" value="RIBOSOMALS1"/>
</dbReference>
<comment type="similarity">
    <text evidence="1">Belongs to the bacterial ribosomal protein bS1 family.</text>
</comment>
<evidence type="ECO:0000256" key="4">
    <source>
        <dbReference type="ARBA" id="ARBA00025453"/>
    </source>
</evidence>
<evidence type="ECO:0000256" key="5">
    <source>
        <dbReference type="SAM" id="Coils"/>
    </source>
</evidence>
<feature type="chain" id="PRO_5012294435" evidence="6">
    <location>
        <begin position="16"/>
        <end position="415"/>
    </location>
</feature>
<dbReference type="GO" id="GO:1990904">
    <property type="term" value="C:ribonucleoprotein complex"/>
    <property type="evidence" value="ECO:0007669"/>
    <property type="project" value="UniProtKB-KW"/>
</dbReference>
<dbReference type="CDD" id="cd05687">
    <property type="entry name" value="S1_RPS1_repeat_ec1_hs1"/>
    <property type="match status" value="1"/>
</dbReference>
<reference evidence="9" key="1">
    <citation type="journal article" date="2015" name="PLoS Genet.">
        <title>Genome Sequence and Transcriptome Analyses of Chrysochromulina tobin: Metabolic Tools for Enhanced Algal Fitness in the Prominent Order Prymnesiales (Haptophyceae).</title>
        <authorList>
            <person name="Hovde B.T."/>
            <person name="Deodato C.R."/>
            <person name="Hunsperger H.M."/>
            <person name="Ryken S.A."/>
            <person name="Yost W."/>
            <person name="Jha R.K."/>
            <person name="Patterson J."/>
            <person name="Monnat R.J. Jr."/>
            <person name="Barlow S.B."/>
            <person name="Starkenburg S.R."/>
            <person name="Cattolico R.A."/>
        </authorList>
    </citation>
    <scope>NUCLEOTIDE SEQUENCE</scope>
    <source>
        <strain evidence="9">CCMP291</strain>
    </source>
</reference>
<feature type="domain" description="S1 motif" evidence="7">
    <location>
        <begin position="274"/>
        <end position="342"/>
    </location>
</feature>
<dbReference type="GO" id="GO:0005737">
    <property type="term" value="C:cytoplasm"/>
    <property type="evidence" value="ECO:0007669"/>
    <property type="project" value="UniProtKB-ARBA"/>
</dbReference>
<dbReference type="FunFam" id="2.40.50.140:FF:000051">
    <property type="entry name" value="RNA-binding transcriptional accessory protein"/>
    <property type="match status" value="1"/>
</dbReference>
<dbReference type="GO" id="GO:0003735">
    <property type="term" value="F:structural constituent of ribosome"/>
    <property type="evidence" value="ECO:0007669"/>
    <property type="project" value="TreeGrafter"/>
</dbReference>
<feature type="coiled-coil region" evidence="5">
    <location>
        <begin position="359"/>
        <end position="386"/>
    </location>
</feature>
<dbReference type="SUPFAM" id="SSF50249">
    <property type="entry name" value="Nucleic acid-binding proteins"/>
    <property type="match status" value="3"/>
</dbReference>
<feature type="domain" description="S1 motif" evidence="7">
    <location>
        <begin position="108"/>
        <end position="177"/>
    </location>
</feature>
<protein>
    <submittedName>
        <fullName evidence="8">30s ribosomal protein s1</fullName>
    </submittedName>
</protein>
<feature type="domain" description="S1 motif" evidence="7">
    <location>
        <begin position="195"/>
        <end position="260"/>
    </location>
</feature>
<evidence type="ECO:0000256" key="3">
    <source>
        <dbReference type="ARBA" id="ARBA00023274"/>
    </source>
</evidence>
<feature type="signal peptide" evidence="6">
    <location>
        <begin position="1"/>
        <end position="15"/>
    </location>
</feature>
<comment type="caution">
    <text evidence="8">The sequence shown here is derived from an EMBL/GenBank/DDBJ whole genome shotgun (WGS) entry which is preliminary data.</text>
</comment>
<dbReference type="GO" id="GO:0006412">
    <property type="term" value="P:translation"/>
    <property type="evidence" value="ECO:0007669"/>
    <property type="project" value="TreeGrafter"/>
</dbReference>
<dbReference type="EMBL" id="JWZX01002512">
    <property type="protein sequence ID" value="KOO28805.1"/>
    <property type="molecule type" value="Genomic_DNA"/>
</dbReference>
<dbReference type="PANTHER" id="PTHR10724">
    <property type="entry name" value="30S RIBOSOMAL PROTEIN S1"/>
    <property type="match status" value="1"/>
</dbReference>
<dbReference type="InterPro" id="IPR050437">
    <property type="entry name" value="Ribos_protein_bS1-like"/>
</dbReference>
<dbReference type="Pfam" id="PF00575">
    <property type="entry name" value="S1"/>
    <property type="match status" value="3"/>
</dbReference>
<dbReference type="InterPro" id="IPR003029">
    <property type="entry name" value="S1_domain"/>
</dbReference>
<evidence type="ECO:0000259" key="7">
    <source>
        <dbReference type="PROSITE" id="PS50126"/>
    </source>
</evidence>
<name>A0A0M0JQQ2_9EUKA</name>
<dbReference type="GO" id="GO:0003729">
    <property type="term" value="F:mRNA binding"/>
    <property type="evidence" value="ECO:0007669"/>
    <property type="project" value="UniProtKB-ARBA"/>
</dbReference>
<dbReference type="InterPro" id="IPR035104">
    <property type="entry name" value="Ribosomal_protein_S1-like"/>
</dbReference>
<gene>
    <name evidence="8" type="ORF">Ctob_009101</name>
</gene>
<comment type="function">
    <text evidence="4">Associates with the EF-Tu.GDP complex and induces the exchange of GDP to GTP. It remains bound to the aminoacyl-tRNA.EF-Tu.GTP complex up to the GTP hydrolysis stage on the ribosome.</text>
</comment>
<keyword evidence="6" id="KW-0732">Signal</keyword>
<dbReference type="PANTHER" id="PTHR10724:SF7">
    <property type="entry name" value="SMALL RIBOSOMAL SUBUNIT PROTEIN BS1C"/>
    <property type="match status" value="1"/>
</dbReference>
<dbReference type="CDD" id="cd04465">
    <property type="entry name" value="S1_RPS1_repeat_ec2_hs2"/>
    <property type="match status" value="1"/>
</dbReference>
<evidence type="ECO:0000256" key="6">
    <source>
        <dbReference type="SAM" id="SignalP"/>
    </source>
</evidence>
<evidence type="ECO:0000313" key="8">
    <source>
        <dbReference type="EMBL" id="KOO28805.1"/>
    </source>
</evidence>
<dbReference type="InterPro" id="IPR012340">
    <property type="entry name" value="NA-bd_OB-fold"/>
</dbReference>
<keyword evidence="5" id="KW-0175">Coiled coil</keyword>
<dbReference type="SMART" id="SM00316">
    <property type="entry name" value="S1"/>
    <property type="match status" value="3"/>
</dbReference>
<dbReference type="OrthoDB" id="412781at2759"/>
<proteinExistence type="inferred from homology"/>
<dbReference type="Proteomes" id="UP000037460">
    <property type="component" value="Unassembled WGS sequence"/>
</dbReference>
<keyword evidence="9" id="KW-1185">Reference proteome</keyword>
<dbReference type="GO" id="GO:0005840">
    <property type="term" value="C:ribosome"/>
    <property type="evidence" value="ECO:0007669"/>
    <property type="project" value="UniProtKB-KW"/>
</dbReference>
<evidence type="ECO:0000313" key="9">
    <source>
        <dbReference type="Proteomes" id="UP000037460"/>
    </source>
</evidence>
<evidence type="ECO:0000256" key="2">
    <source>
        <dbReference type="ARBA" id="ARBA00022980"/>
    </source>
</evidence>
<evidence type="ECO:0000256" key="1">
    <source>
        <dbReference type="ARBA" id="ARBA00006767"/>
    </source>
</evidence>
<dbReference type="Gene3D" id="2.40.50.140">
    <property type="entry name" value="Nucleic acid-binding proteins"/>
    <property type="match status" value="3"/>
</dbReference>
<keyword evidence="2 8" id="KW-0689">Ribosomal protein</keyword>
<accession>A0A0M0JQQ2</accession>
<sequence>MRKLLAASAILSADAAFVPAPMSASHDASNCGASAHSCRSGSARLVATMEEAGFAIKKAGSMSRDERLRSRYSGLKFVPEGGWADNAVDFSYDELSQSMNAIPTFSRGDVTTGSIIGFEPNGALVDIGVKSSAYVTLQEMALVKPDKPENCLALGAEYEFVIVSREDENGQLMLSRRRLLFDTAWESVAKLYADDAVVEGEVVAVNRGGAMMLVEGLRAFLPGSHFMAGQTPSEDFIGKKLKVKFLDVDKENSRLVVSYRKANADNQISDLTVGTVLKGVVTAVKPYGAFVDLGGMSGLIHISQISCDHISNVEAVIPVGTELKCMVISQDKGKGRVALSTKTLEREPGDMIKNQQSVFDNAEATAAMYQERLEAERKAREEAAQDVIFGLESVFADPTVPDAAAPAAAAIPFEE</sequence>